<keyword evidence="1" id="KW-0596">Phosphopantetheine</keyword>
<dbReference type="CDD" id="cd05918">
    <property type="entry name" value="A_NRPS_SidN3_like"/>
    <property type="match status" value="1"/>
</dbReference>
<keyword evidence="3" id="KW-0436">Ligase</keyword>
<accession>A0AAD6HFD6</accession>
<dbReference type="GO" id="GO:0005737">
    <property type="term" value="C:cytoplasm"/>
    <property type="evidence" value="ECO:0007669"/>
    <property type="project" value="TreeGrafter"/>
</dbReference>
<evidence type="ECO:0000256" key="1">
    <source>
        <dbReference type="ARBA" id="ARBA00022450"/>
    </source>
</evidence>
<evidence type="ECO:0000259" key="4">
    <source>
        <dbReference type="Pfam" id="PF00501"/>
    </source>
</evidence>
<dbReference type="InterPro" id="IPR042099">
    <property type="entry name" value="ANL_N_sf"/>
</dbReference>
<name>A0AAD6HFD6_9EURO</name>
<proteinExistence type="predicted"/>
<dbReference type="PANTHER" id="PTHR45527:SF3">
    <property type="entry name" value="SIDEROPHORE SYNTHETASE (EUROFUNG)"/>
    <property type="match status" value="1"/>
</dbReference>
<feature type="domain" description="AMP-dependent synthetase/ligase" evidence="4">
    <location>
        <begin position="265"/>
        <end position="601"/>
    </location>
</feature>
<dbReference type="Gene3D" id="3.30.300.30">
    <property type="match status" value="1"/>
</dbReference>
<dbReference type="InterPro" id="IPR000873">
    <property type="entry name" value="AMP-dep_synth/lig_dom"/>
</dbReference>
<dbReference type="EMBL" id="JAQJAN010000013">
    <property type="protein sequence ID" value="KAJ5712373.1"/>
    <property type="molecule type" value="Genomic_DNA"/>
</dbReference>
<dbReference type="GO" id="GO:0043041">
    <property type="term" value="P:amino acid activation for nonribosomal peptide biosynthetic process"/>
    <property type="evidence" value="ECO:0007669"/>
    <property type="project" value="TreeGrafter"/>
</dbReference>
<sequence>MEAHQNHSVLSETINLPESYHEFIEFLKDLDLSILREAGPGIWDRDLALHCLFQVAWLTTVRPFSTSPTIYLAGDYETGFSVVAEGSPKPSQDRSITQVSIDSQEIVRDLLDRVINGALASPKEGSSNNHNKATGQGTYDTTIFHQKSDIQQSEKPLNSCTNGDHLVTQAEIPFTGLRLYICYSEDDQISARIQINPGNIDARLATRLLHSFGKALSSIYENPNQSIGTVGLINSQDIDLIAGFTSAHAFSLPRDALLHDLCLRHAISTPDAPAVRSWDGNLTYRELTDHVTRLAHWLFNQGVGPGIFVACTFYKSTWTIVARLAVLMAGGAYICVDAHDPPVYLDSVLERTKIKIILTSVGFAEVLSGKVDVRFEVSAASLRALPYESCAPSSPVTASDPCVVLFTSGSTGTPKGIVQEHRSYASALTEYIRVTKMGPHTRMFQFDAYAFDISNNDLLAPLMAGGCCCVPTTSLTMEALMTDFADLQANMMFVTPSVAIDIDPDRVPTLKVMCIGGEPVSDAVLSKWLHRVQLINQYGMGEAASICAFNAELKIGHGSVIGHPACGALWIVNPDDTNRLMPVGAIGEILVEGPHIARGYLDPVSGKSDNFLDTPPLWMAQMHPGRHRHRLYRSGDLGRFFEYDGAVELIGRKDSMLKLDGARIEAGQVEHVLNKHLSAGDAAVVDVLGSVDGVSDPILVIFLFVAGSDRNTASGTVESMKFQPVVSDMAAYPFTRVLRDAVQQSLPSHYLPSLFLLIDRVPRTKSKKIDRRKLHMLGQSYYLPRREELREITAWPSWD</sequence>
<dbReference type="Pfam" id="PF00501">
    <property type="entry name" value="AMP-binding"/>
    <property type="match status" value="1"/>
</dbReference>
<dbReference type="PROSITE" id="PS00455">
    <property type="entry name" value="AMP_BINDING"/>
    <property type="match status" value="1"/>
</dbReference>
<evidence type="ECO:0000313" key="6">
    <source>
        <dbReference type="Proteomes" id="UP001215712"/>
    </source>
</evidence>
<dbReference type="InterPro" id="IPR020845">
    <property type="entry name" value="AMP-binding_CS"/>
</dbReference>
<dbReference type="Proteomes" id="UP001215712">
    <property type="component" value="Unassembled WGS sequence"/>
</dbReference>
<keyword evidence="6" id="KW-1185">Reference proteome</keyword>
<keyword evidence="2" id="KW-0597">Phosphoprotein</keyword>
<evidence type="ECO:0000313" key="5">
    <source>
        <dbReference type="EMBL" id="KAJ5712373.1"/>
    </source>
</evidence>
<dbReference type="InterPro" id="IPR045851">
    <property type="entry name" value="AMP-bd_C_sf"/>
</dbReference>
<dbReference type="GO" id="GO:0016874">
    <property type="term" value="F:ligase activity"/>
    <property type="evidence" value="ECO:0007669"/>
    <property type="project" value="UniProtKB-KW"/>
</dbReference>
<dbReference type="SUPFAM" id="SSF56801">
    <property type="entry name" value="Acetyl-CoA synthetase-like"/>
    <property type="match status" value="1"/>
</dbReference>
<gene>
    <name evidence="5" type="ORF">N7493_008841</name>
</gene>
<reference evidence="5" key="1">
    <citation type="journal article" date="2023" name="IMA Fungus">
        <title>Comparative genomic study of the Penicillium genus elucidates a diverse pangenome and 15 lateral gene transfer events.</title>
        <authorList>
            <person name="Petersen C."/>
            <person name="Sorensen T."/>
            <person name="Nielsen M.R."/>
            <person name="Sondergaard T.E."/>
            <person name="Sorensen J.L."/>
            <person name="Fitzpatrick D.A."/>
            <person name="Frisvad J.C."/>
            <person name="Nielsen K.L."/>
        </authorList>
    </citation>
    <scope>NUCLEOTIDE SEQUENCE</scope>
    <source>
        <strain evidence="5">IBT 17514</strain>
    </source>
</reference>
<comment type="caution">
    <text evidence="5">The sequence shown here is derived from an EMBL/GenBank/DDBJ whole genome shotgun (WGS) entry which is preliminary data.</text>
</comment>
<dbReference type="PANTHER" id="PTHR45527">
    <property type="entry name" value="NONRIBOSOMAL PEPTIDE SYNTHETASE"/>
    <property type="match status" value="1"/>
</dbReference>
<dbReference type="Gene3D" id="3.40.50.12780">
    <property type="entry name" value="N-terminal domain of ligase-like"/>
    <property type="match status" value="1"/>
</dbReference>
<dbReference type="GO" id="GO:0044550">
    <property type="term" value="P:secondary metabolite biosynthetic process"/>
    <property type="evidence" value="ECO:0007669"/>
    <property type="project" value="TreeGrafter"/>
</dbReference>
<reference evidence="5" key="2">
    <citation type="submission" date="2023-01" db="EMBL/GenBank/DDBJ databases">
        <authorList>
            <person name="Petersen C."/>
        </authorList>
    </citation>
    <scope>NUCLEOTIDE SEQUENCE</scope>
    <source>
        <strain evidence="5">IBT 17514</strain>
    </source>
</reference>
<evidence type="ECO:0000256" key="3">
    <source>
        <dbReference type="ARBA" id="ARBA00022598"/>
    </source>
</evidence>
<dbReference type="AlphaFoldDB" id="A0AAD6HFD6"/>
<dbReference type="GO" id="GO:0031177">
    <property type="term" value="F:phosphopantetheine binding"/>
    <property type="evidence" value="ECO:0007669"/>
    <property type="project" value="TreeGrafter"/>
</dbReference>
<protein>
    <recommendedName>
        <fullName evidence="4">AMP-dependent synthetase/ligase domain-containing protein</fullName>
    </recommendedName>
</protein>
<evidence type="ECO:0000256" key="2">
    <source>
        <dbReference type="ARBA" id="ARBA00022553"/>
    </source>
</evidence>
<organism evidence="5 6">
    <name type="scientific">Penicillium malachiteum</name>
    <dbReference type="NCBI Taxonomy" id="1324776"/>
    <lineage>
        <taxon>Eukaryota</taxon>
        <taxon>Fungi</taxon>
        <taxon>Dikarya</taxon>
        <taxon>Ascomycota</taxon>
        <taxon>Pezizomycotina</taxon>
        <taxon>Eurotiomycetes</taxon>
        <taxon>Eurotiomycetidae</taxon>
        <taxon>Eurotiales</taxon>
        <taxon>Aspergillaceae</taxon>
        <taxon>Penicillium</taxon>
    </lineage>
</organism>